<evidence type="ECO:0000256" key="1">
    <source>
        <dbReference type="SAM" id="MobiDB-lite"/>
    </source>
</evidence>
<dbReference type="SUPFAM" id="SSF50998">
    <property type="entry name" value="Quinoprotein alcohol dehydrogenase-like"/>
    <property type="match status" value="2"/>
</dbReference>
<accession>A0A7K1L2D8</accession>
<name>A0A7K1L2D8_9ACTN</name>
<dbReference type="Pfam" id="PF13360">
    <property type="entry name" value="PQQ_2"/>
    <property type="match status" value="2"/>
</dbReference>
<evidence type="ECO:0000259" key="2">
    <source>
        <dbReference type="Pfam" id="PF13360"/>
    </source>
</evidence>
<dbReference type="PANTHER" id="PTHR34512:SF30">
    <property type="entry name" value="OUTER MEMBRANE PROTEIN ASSEMBLY FACTOR BAMB"/>
    <property type="match status" value="1"/>
</dbReference>
<reference evidence="3 4" key="1">
    <citation type="submission" date="2019-11" db="EMBL/GenBank/DDBJ databases">
        <authorList>
            <person name="Cao P."/>
        </authorList>
    </citation>
    <scope>NUCLEOTIDE SEQUENCE [LARGE SCALE GENOMIC DNA]</scope>
    <source>
        <strain evidence="3 4">NEAU-AAG5</strain>
    </source>
</reference>
<dbReference type="Proteomes" id="UP000432015">
    <property type="component" value="Unassembled WGS sequence"/>
</dbReference>
<evidence type="ECO:0000313" key="3">
    <source>
        <dbReference type="EMBL" id="MUN38572.1"/>
    </source>
</evidence>
<sequence length="840" mass="86387">MSRGRLRGRAGAVGAVAAALLLLTVIVVVRSRGDGPATAALPRGEAHPRSLAFGRNPLWDERTLGMTDVDGAELRGGAAVVTGRSASAGRLVVADARTGTIRWSADGGDPLLGGDGALAYDGPPEAEGVRGLSGGPVLVDADTSPGGWSVIVQYAKGAGGEERGVAALSGEDGRVLWKQALFRGADDDREQETRLLAADGRVVLAGVRSTGRLRLRTVAFDAAAGRRLWEHQDGWAFRIDGGTVLGESAAGEPWRPREVRDGAAVFGLDLMTGRKRWDLAGAFEGAHVQAAAGGTAAVTVRERIAGGPSTRFRTMALDSATGRVQVASLEAEEAAGTPGPVLGCVDDRRTLIACAAYSGRLVTIRPGGRPFTAKKPLFKGASSVEPDLVWRDRVLASRALDGNRRAGAVADRAANGLGATPPGRPAALSDRFAALLVRRGLYDGLAVYGASETGKPEEPAPAPSSQKPLRVEARPLWTAKADTIRGVSSAVLDGDAVLISGTGPGGSDDRRHVVADARTGETRWTRRAGDSLGGGDRVASLGLPRLAHVGGETLSLVKYEGQGSQGIAALSLRDGRVRWKKAVAGDGVNLYAVGDATFAVRVTDYGAGAGGGGERERTVAFATSTRRELWRRSGVVPELDPAGDLVIAARLGKAERYGVEPHTDLIAYGASDGRQRWHTGGRYRDPRLQFAGGRALVVTVGDGAAVLDRATGRELARTGARLGGCGGTGALVVCRTGEGDVGGAGEHAVTIEIGDGTARINDLPRTAGLTAFRALGPWLTATRPAAPGGGRPAFPLLDAAGRTLAEDLPGAPLALGGGLAVLTTPGPDGAAALSVYRVRG</sequence>
<dbReference type="InterPro" id="IPR015943">
    <property type="entry name" value="WD40/YVTN_repeat-like_dom_sf"/>
</dbReference>
<comment type="caution">
    <text evidence="3">The sequence shown here is derived from an EMBL/GenBank/DDBJ whole genome shotgun (WGS) entry which is preliminary data.</text>
</comment>
<organism evidence="3 4">
    <name type="scientific">Actinomadura litoris</name>
    <dbReference type="NCBI Taxonomy" id="2678616"/>
    <lineage>
        <taxon>Bacteria</taxon>
        <taxon>Bacillati</taxon>
        <taxon>Actinomycetota</taxon>
        <taxon>Actinomycetes</taxon>
        <taxon>Streptosporangiales</taxon>
        <taxon>Thermomonosporaceae</taxon>
        <taxon>Actinomadura</taxon>
    </lineage>
</organism>
<evidence type="ECO:0000313" key="4">
    <source>
        <dbReference type="Proteomes" id="UP000432015"/>
    </source>
</evidence>
<dbReference type="InterPro" id="IPR002372">
    <property type="entry name" value="PQQ_rpt_dom"/>
</dbReference>
<gene>
    <name evidence="3" type="ORF">GNZ18_18455</name>
</gene>
<dbReference type="Gene3D" id="2.130.10.10">
    <property type="entry name" value="YVTN repeat-like/Quinoprotein amine dehydrogenase"/>
    <property type="match status" value="2"/>
</dbReference>
<dbReference type="EMBL" id="WOFH01000006">
    <property type="protein sequence ID" value="MUN38572.1"/>
    <property type="molecule type" value="Genomic_DNA"/>
</dbReference>
<dbReference type="PANTHER" id="PTHR34512">
    <property type="entry name" value="CELL SURFACE PROTEIN"/>
    <property type="match status" value="1"/>
</dbReference>
<dbReference type="InterPro" id="IPR011047">
    <property type="entry name" value="Quinoprotein_ADH-like_sf"/>
</dbReference>
<feature type="region of interest" description="Disordered" evidence="1">
    <location>
        <begin position="451"/>
        <end position="470"/>
    </location>
</feature>
<feature type="domain" description="Pyrrolo-quinoline quinone repeat" evidence="2">
    <location>
        <begin position="89"/>
        <end position="326"/>
    </location>
</feature>
<protein>
    <submittedName>
        <fullName evidence="3">PQQ-binding-like beta-propeller repeat protein</fullName>
    </submittedName>
</protein>
<keyword evidence="4" id="KW-1185">Reference proteome</keyword>
<dbReference type="AlphaFoldDB" id="A0A7K1L2D8"/>
<dbReference type="RefSeq" id="WP_156217749.1">
    <property type="nucleotide sequence ID" value="NZ_WOFH01000006.1"/>
</dbReference>
<proteinExistence type="predicted"/>
<feature type="domain" description="Pyrrolo-quinoline quinone repeat" evidence="2">
    <location>
        <begin position="475"/>
        <end position="678"/>
    </location>
</feature>